<keyword evidence="1" id="KW-1133">Transmembrane helix</keyword>
<gene>
    <name evidence="2" type="ORF">DVS28_a4361</name>
</gene>
<accession>A0A346Y3H9</accession>
<dbReference type="Proteomes" id="UP000264006">
    <property type="component" value="Chromosome"/>
</dbReference>
<dbReference type="AlphaFoldDB" id="A0A346Y3H9"/>
<keyword evidence="1" id="KW-0812">Transmembrane</keyword>
<name>A0A346Y3H9_9ACTN</name>
<dbReference type="EMBL" id="CP031165">
    <property type="protein sequence ID" value="AXV09026.1"/>
    <property type="molecule type" value="Genomic_DNA"/>
</dbReference>
<feature type="transmembrane region" description="Helical" evidence="1">
    <location>
        <begin position="21"/>
        <end position="40"/>
    </location>
</feature>
<evidence type="ECO:0000313" key="3">
    <source>
        <dbReference type="Proteomes" id="UP000264006"/>
    </source>
</evidence>
<keyword evidence="3" id="KW-1185">Reference proteome</keyword>
<sequence length="43" mass="4655">MDLTTTHADVPLTVRQRTIEIIALLLVASPVIGIALWSVLTVL</sequence>
<evidence type="ECO:0000256" key="1">
    <source>
        <dbReference type="SAM" id="Phobius"/>
    </source>
</evidence>
<reference evidence="2 3" key="1">
    <citation type="submission" date="2018-09" db="EMBL/GenBank/DDBJ databases">
        <title>Complete genome sequence of Euzebya sp. DY32-46 isolated from seawater of Pacific Ocean.</title>
        <authorList>
            <person name="Xu L."/>
            <person name="Wu Y.-H."/>
            <person name="Xu X.-W."/>
        </authorList>
    </citation>
    <scope>NUCLEOTIDE SEQUENCE [LARGE SCALE GENOMIC DNA]</scope>
    <source>
        <strain evidence="2 3">DY32-46</strain>
    </source>
</reference>
<protein>
    <submittedName>
        <fullName evidence="2">Uncharacterized protein</fullName>
    </submittedName>
</protein>
<keyword evidence="1" id="KW-0472">Membrane</keyword>
<dbReference type="RefSeq" id="WP_281273491.1">
    <property type="nucleotide sequence ID" value="NZ_CAXIBR010000046.1"/>
</dbReference>
<proteinExistence type="predicted"/>
<evidence type="ECO:0000313" key="2">
    <source>
        <dbReference type="EMBL" id="AXV09026.1"/>
    </source>
</evidence>
<dbReference type="KEGG" id="euz:DVS28_a4361"/>
<organism evidence="2 3">
    <name type="scientific">Euzebya pacifica</name>
    <dbReference type="NCBI Taxonomy" id="1608957"/>
    <lineage>
        <taxon>Bacteria</taxon>
        <taxon>Bacillati</taxon>
        <taxon>Actinomycetota</taxon>
        <taxon>Nitriliruptoria</taxon>
        <taxon>Euzebyales</taxon>
    </lineage>
</organism>